<sequence>MGEFFIMKNFKEFMEKNKEVWLVKLPYEKTIRNKAI</sequence>
<accession>A0A4R3K9G5</accession>
<proteinExistence type="predicted"/>
<reference evidence="1 2" key="1">
    <citation type="submission" date="2019-03" db="EMBL/GenBank/DDBJ databases">
        <title>Genomic Encyclopedia of Type Strains, Phase IV (KMG-IV): sequencing the most valuable type-strain genomes for metagenomic binning, comparative biology and taxonomic classification.</title>
        <authorList>
            <person name="Goeker M."/>
        </authorList>
    </citation>
    <scope>NUCLEOTIDE SEQUENCE [LARGE SCALE GENOMIC DNA]</scope>
    <source>
        <strain evidence="1 2">DSM 20467</strain>
    </source>
</reference>
<evidence type="ECO:0000313" key="2">
    <source>
        <dbReference type="Proteomes" id="UP000295188"/>
    </source>
</evidence>
<dbReference type="EMBL" id="SMAA01000006">
    <property type="protein sequence ID" value="TCS79620.1"/>
    <property type="molecule type" value="Genomic_DNA"/>
</dbReference>
<dbReference type="Proteomes" id="UP000295188">
    <property type="component" value="Unassembled WGS sequence"/>
</dbReference>
<keyword evidence="2" id="KW-1185">Reference proteome</keyword>
<name>A0A4R3K9G5_9FIRM</name>
<protein>
    <submittedName>
        <fullName evidence="1">Uncharacterized protein</fullName>
    </submittedName>
</protein>
<gene>
    <name evidence="1" type="ORF">EDC37_10635</name>
</gene>
<organism evidence="1 2">
    <name type="scientific">Pectinatus cerevisiiphilus</name>
    <dbReference type="NCBI Taxonomy" id="86956"/>
    <lineage>
        <taxon>Bacteria</taxon>
        <taxon>Bacillati</taxon>
        <taxon>Bacillota</taxon>
        <taxon>Negativicutes</taxon>
        <taxon>Selenomonadales</taxon>
        <taxon>Selenomonadaceae</taxon>
        <taxon>Pectinatus</taxon>
    </lineage>
</organism>
<comment type="caution">
    <text evidence="1">The sequence shown here is derived from an EMBL/GenBank/DDBJ whole genome shotgun (WGS) entry which is preliminary data.</text>
</comment>
<dbReference type="AlphaFoldDB" id="A0A4R3K9G5"/>
<evidence type="ECO:0000313" key="1">
    <source>
        <dbReference type="EMBL" id="TCS79620.1"/>
    </source>
</evidence>